<dbReference type="EMBL" id="BRXR01000001">
    <property type="protein sequence ID" value="GLC30184.1"/>
    <property type="molecule type" value="Genomic_DNA"/>
</dbReference>
<evidence type="ECO:0000259" key="4">
    <source>
        <dbReference type="PROSITE" id="PS51462"/>
    </source>
</evidence>
<comment type="similarity">
    <text evidence="3">Belongs to the Nudix hydrolase family.</text>
</comment>
<keyword evidence="6" id="KW-1185">Reference proteome</keyword>
<reference evidence="5 6" key="1">
    <citation type="journal article" date="2024" name="Int. J. Syst. Evol. Microbiol.">
        <title>Clostridium omnivorum sp. nov., isolated from anoxic soil under the treatment of reductive soil disinfestation.</title>
        <authorList>
            <person name="Ueki A."/>
            <person name="Tonouchi A."/>
            <person name="Kaku N."/>
            <person name="Honma S."/>
            <person name="Ueki K."/>
        </authorList>
    </citation>
    <scope>NUCLEOTIDE SEQUENCE [LARGE SCALE GENOMIC DNA]</scope>
    <source>
        <strain evidence="5 6">E14</strain>
    </source>
</reference>
<evidence type="ECO:0000256" key="1">
    <source>
        <dbReference type="ARBA" id="ARBA00001946"/>
    </source>
</evidence>
<organism evidence="5 6">
    <name type="scientific">Clostridium omnivorum</name>
    <dbReference type="NCBI Taxonomy" id="1604902"/>
    <lineage>
        <taxon>Bacteria</taxon>
        <taxon>Bacillati</taxon>
        <taxon>Bacillota</taxon>
        <taxon>Clostridia</taxon>
        <taxon>Eubacteriales</taxon>
        <taxon>Clostridiaceae</taxon>
        <taxon>Clostridium</taxon>
    </lineage>
</organism>
<dbReference type="GO" id="GO:0016787">
    <property type="term" value="F:hydrolase activity"/>
    <property type="evidence" value="ECO:0007669"/>
    <property type="project" value="UniProtKB-KW"/>
</dbReference>
<dbReference type="Gene3D" id="3.90.79.10">
    <property type="entry name" value="Nucleoside Triphosphate Pyrophosphohydrolase"/>
    <property type="match status" value="1"/>
</dbReference>
<sequence>MNYPVHIVAVGGLIENEEGQILMIKSPDRGWEIPGGQVEAGETLTDALKREVKEETGIDIEVGDLRAVHSNITKRVQPDGVSPIGSIVSFGFTGRAVSGELTTSDESLEVTWVNREKILDLIDEDFMRDKVRYMLNNDGKVAYVVFSRNPYILHEVQYL</sequence>
<feature type="domain" description="Nudix hydrolase" evidence="4">
    <location>
        <begin position="5"/>
        <end position="136"/>
    </location>
</feature>
<accession>A0ABQ5N4Q2</accession>
<dbReference type="InterPro" id="IPR020476">
    <property type="entry name" value="Nudix_hydrolase"/>
</dbReference>
<evidence type="ECO:0000313" key="6">
    <source>
        <dbReference type="Proteomes" id="UP001208567"/>
    </source>
</evidence>
<comment type="cofactor">
    <cofactor evidence="1">
        <name>Mg(2+)</name>
        <dbReference type="ChEBI" id="CHEBI:18420"/>
    </cofactor>
</comment>
<dbReference type="SUPFAM" id="SSF55811">
    <property type="entry name" value="Nudix"/>
    <property type="match status" value="1"/>
</dbReference>
<dbReference type="Proteomes" id="UP001208567">
    <property type="component" value="Unassembled WGS sequence"/>
</dbReference>
<dbReference type="InterPro" id="IPR000086">
    <property type="entry name" value="NUDIX_hydrolase_dom"/>
</dbReference>
<comment type="caution">
    <text evidence="5">The sequence shown here is derived from an EMBL/GenBank/DDBJ whole genome shotgun (WGS) entry which is preliminary data.</text>
</comment>
<name>A0ABQ5N4Q2_9CLOT</name>
<dbReference type="InterPro" id="IPR020084">
    <property type="entry name" value="NUDIX_hydrolase_CS"/>
</dbReference>
<dbReference type="RefSeq" id="WP_264849445.1">
    <property type="nucleotide sequence ID" value="NZ_BRXR01000001.1"/>
</dbReference>
<dbReference type="CDD" id="cd02883">
    <property type="entry name" value="NUDIX_Hydrolase"/>
    <property type="match status" value="1"/>
</dbReference>
<evidence type="ECO:0000313" key="5">
    <source>
        <dbReference type="EMBL" id="GLC30184.1"/>
    </source>
</evidence>
<evidence type="ECO:0000256" key="3">
    <source>
        <dbReference type="RuleBase" id="RU003476"/>
    </source>
</evidence>
<dbReference type="PROSITE" id="PS00893">
    <property type="entry name" value="NUDIX_BOX"/>
    <property type="match status" value="1"/>
</dbReference>
<dbReference type="InterPro" id="IPR015797">
    <property type="entry name" value="NUDIX_hydrolase-like_dom_sf"/>
</dbReference>
<evidence type="ECO:0000256" key="2">
    <source>
        <dbReference type="ARBA" id="ARBA00022801"/>
    </source>
</evidence>
<dbReference type="PROSITE" id="PS51462">
    <property type="entry name" value="NUDIX"/>
    <property type="match status" value="1"/>
</dbReference>
<protein>
    <submittedName>
        <fullName evidence="5">NUDIX hydrolase</fullName>
    </submittedName>
</protein>
<dbReference type="PANTHER" id="PTHR43046:SF14">
    <property type="entry name" value="MUTT_NUDIX FAMILY PROTEIN"/>
    <property type="match status" value="1"/>
</dbReference>
<dbReference type="Pfam" id="PF00293">
    <property type="entry name" value="NUDIX"/>
    <property type="match status" value="1"/>
</dbReference>
<gene>
    <name evidence="5" type="ORF">bsdE14_15940</name>
</gene>
<dbReference type="PANTHER" id="PTHR43046">
    <property type="entry name" value="GDP-MANNOSE MANNOSYL HYDROLASE"/>
    <property type="match status" value="1"/>
</dbReference>
<keyword evidence="2 3" id="KW-0378">Hydrolase</keyword>
<dbReference type="PRINTS" id="PR00502">
    <property type="entry name" value="NUDIXFAMILY"/>
</dbReference>
<proteinExistence type="inferred from homology"/>